<organism evidence="2 3">
    <name type="scientific">Bradyrhizobium erythrophlei</name>
    <dbReference type="NCBI Taxonomy" id="1437360"/>
    <lineage>
        <taxon>Bacteria</taxon>
        <taxon>Pseudomonadati</taxon>
        <taxon>Pseudomonadota</taxon>
        <taxon>Alphaproteobacteria</taxon>
        <taxon>Hyphomicrobiales</taxon>
        <taxon>Nitrobacteraceae</taxon>
        <taxon>Bradyrhizobium</taxon>
    </lineage>
</organism>
<feature type="transmembrane region" description="Helical" evidence="1">
    <location>
        <begin position="9"/>
        <end position="33"/>
    </location>
</feature>
<accession>A0A1M7UM53</accession>
<dbReference type="AlphaFoldDB" id="A0A1M7UM53"/>
<sequence>MKTFLREVLFLCCMVIASVCGIAALTIVLAIATNKLTDPQAWMAVVFFAAVGILDSW</sequence>
<keyword evidence="1" id="KW-1133">Transmembrane helix</keyword>
<evidence type="ECO:0000313" key="2">
    <source>
        <dbReference type="EMBL" id="SHN84049.1"/>
    </source>
</evidence>
<evidence type="ECO:0000256" key="1">
    <source>
        <dbReference type="SAM" id="Phobius"/>
    </source>
</evidence>
<dbReference type="EMBL" id="LT670849">
    <property type="protein sequence ID" value="SHN84049.1"/>
    <property type="molecule type" value="Genomic_DNA"/>
</dbReference>
<dbReference type="Proteomes" id="UP000184096">
    <property type="component" value="Chromosome I"/>
</dbReference>
<dbReference type="RefSeq" id="WP_156898771.1">
    <property type="nucleotide sequence ID" value="NZ_LT670849.1"/>
</dbReference>
<keyword evidence="3" id="KW-1185">Reference proteome</keyword>
<gene>
    <name evidence="2" type="ORF">SAMN05444170_5763</name>
</gene>
<keyword evidence="1" id="KW-0472">Membrane</keyword>
<name>A0A1M7UM53_9BRAD</name>
<protein>
    <submittedName>
        <fullName evidence="2">Uncharacterized protein</fullName>
    </submittedName>
</protein>
<reference evidence="3" key="1">
    <citation type="submission" date="2016-11" db="EMBL/GenBank/DDBJ databases">
        <authorList>
            <person name="Varghese N."/>
            <person name="Submissions S."/>
        </authorList>
    </citation>
    <scope>NUCLEOTIDE SEQUENCE [LARGE SCALE GENOMIC DNA]</scope>
    <source>
        <strain evidence="3">GAS401</strain>
    </source>
</reference>
<keyword evidence="1" id="KW-0812">Transmembrane</keyword>
<proteinExistence type="predicted"/>
<evidence type="ECO:0000313" key="3">
    <source>
        <dbReference type="Proteomes" id="UP000184096"/>
    </source>
</evidence>